<name>A0ABT2UW39_9FIRM</name>
<protein>
    <submittedName>
        <fullName evidence="1">Uncharacterized protein</fullName>
    </submittedName>
</protein>
<dbReference type="EMBL" id="JAOQJF010000004">
    <property type="protein sequence ID" value="MCU6798856.1"/>
    <property type="molecule type" value="Genomic_DNA"/>
</dbReference>
<accession>A0ABT2UW39</accession>
<organism evidence="1 2">
    <name type="scientific">Alitiscatomonas aceti</name>
    <dbReference type="NCBI Taxonomy" id="2981724"/>
    <lineage>
        <taxon>Bacteria</taxon>
        <taxon>Bacillati</taxon>
        <taxon>Bacillota</taxon>
        <taxon>Clostridia</taxon>
        <taxon>Lachnospirales</taxon>
        <taxon>Lachnospiraceae</taxon>
        <taxon>Alitiscatomonas</taxon>
    </lineage>
</organism>
<reference evidence="1 2" key="1">
    <citation type="journal article" date="2021" name="ISME Commun">
        <title>Automated analysis of genomic sequences facilitates high-throughput and comprehensive description of bacteria.</title>
        <authorList>
            <person name="Hitch T.C.A."/>
        </authorList>
    </citation>
    <scope>NUCLEOTIDE SEQUENCE [LARGE SCALE GENOMIC DNA]</scope>
    <source>
        <strain evidence="2">f_CCE</strain>
    </source>
</reference>
<comment type="caution">
    <text evidence="1">The sequence shown here is derived from an EMBL/GenBank/DDBJ whole genome shotgun (WGS) entry which is preliminary data.</text>
</comment>
<evidence type="ECO:0000313" key="1">
    <source>
        <dbReference type="EMBL" id="MCU6798856.1"/>
    </source>
</evidence>
<gene>
    <name evidence="1" type="ORF">OCV69_02720</name>
</gene>
<dbReference type="Proteomes" id="UP001652395">
    <property type="component" value="Unassembled WGS sequence"/>
</dbReference>
<sequence length="143" mass="16175">MAIYRITDILNQLVQITSDGYDYVDLTSLEANDDFPASLDFSAIDLGGFSIGYNPVESVNIPSDYDPETSERIFSGNDVCSDLLFTYNEILTTRYAIDNVLEFFKAYLKEPSCSREERDDIKASSVDVRNLQAKLNKFLSHCK</sequence>
<proteinExistence type="predicted"/>
<evidence type="ECO:0000313" key="2">
    <source>
        <dbReference type="Proteomes" id="UP001652395"/>
    </source>
</evidence>
<dbReference type="RefSeq" id="WP_158357611.1">
    <property type="nucleotide sequence ID" value="NZ_JAOQJF010000004.1"/>
</dbReference>
<keyword evidence="2" id="KW-1185">Reference proteome</keyword>